<keyword evidence="2" id="KW-0732">Signal</keyword>
<gene>
    <name evidence="3" type="ORF">JKP34_03470</name>
</gene>
<dbReference type="Gene3D" id="1.25.40.10">
    <property type="entry name" value="Tetratricopeptide repeat domain"/>
    <property type="match status" value="4"/>
</dbReference>
<proteinExistence type="predicted"/>
<dbReference type="RefSeq" id="WP_201917749.1">
    <property type="nucleotide sequence ID" value="NZ_JAERQG010000001.1"/>
</dbReference>
<dbReference type="Pfam" id="PF13174">
    <property type="entry name" value="TPR_6"/>
    <property type="match status" value="1"/>
</dbReference>
<dbReference type="Proteomes" id="UP000642920">
    <property type="component" value="Unassembled WGS sequence"/>
</dbReference>
<evidence type="ECO:0000256" key="1">
    <source>
        <dbReference type="SAM" id="MobiDB-lite"/>
    </source>
</evidence>
<dbReference type="SUPFAM" id="SSF48452">
    <property type="entry name" value="TPR-like"/>
    <property type="match status" value="2"/>
</dbReference>
<feature type="region of interest" description="Disordered" evidence="1">
    <location>
        <begin position="428"/>
        <end position="453"/>
    </location>
</feature>
<dbReference type="InterPro" id="IPR011990">
    <property type="entry name" value="TPR-like_helical_dom_sf"/>
</dbReference>
<protein>
    <submittedName>
        <fullName evidence="3">Tetratricopeptide repeat protein</fullName>
    </submittedName>
</protein>
<dbReference type="InterPro" id="IPR019734">
    <property type="entry name" value="TPR_rpt"/>
</dbReference>
<feature type="signal peptide" evidence="2">
    <location>
        <begin position="1"/>
        <end position="20"/>
    </location>
</feature>
<dbReference type="AlphaFoldDB" id="A0A937ACT0"/>
<feature type="chain" id="PRO_5036967158" evidence="2">
    <location>
        <begin position="21"/>
        <end position="868"/>
    </location>
</feature>
<organism evidence="3 4">
    <name type="scientific">Marivirga atlantica</name>
    <dbReference type="NCBI Taxonomy" id="1548457"/>
    <lineage>
        <taxon>Bacteria</taxon>
        <taxon>Pseudomonadati</taxon>
        <taxon>Bacteroidota</taxon>
        <taxon>Cytophagia</taxon>
        <taxon>Cytophagales</taxon>
        <taxon>Marivirgaceae</taxon>
        <taxon>Marivirga</taxon>
    </lineage>
</organism>
<sequence length="868" mass="100937">MNTFRYLKYTLLLLPLLALLHGCSPESSGLVGHAYHNITAKYNAYFIAREKLDEVLLRLEEAHEHNFNKTLLVLSPIDTNIVMSDSAILADVIKKASIAIQRHKVSKWVDDSYILVGKTRMLNREYEESIETYKYVNVNSDDKQTRYKALINLIRTFVEYNEYNNAQAVIDFLLRKKLNKENKIDFYIQAANFAQVTGDPNNLIKYLTLATEIMPNGDNKARMHYILGQLFQKAGLDALAYENYEFTIDNNPPYEFFFHARLNMAQVTELSEGADVKKIRKYFEQLLKDGKNVEFKDKIYYEMAEFELKQNNLSKAINYYKSSVRESVNNQRQKSFAYHKLGIVYFEDLKKYTLAKAYYDSAAQTMPKDEEIYDKVYNRQQVLADFVKQINTIETNDSLITLAKMDTSALNQMFEKLRDERIAAEEEEAKRKRKEARNQGEGSQFNGFSGENTFTQNSNSSGKFYFYDASTVATGSAQFKRVWGDRSLQDNWRYESGRITQTDAEKLPPDDVTAVNNATEDTNNSELSAYEQDKQAFYASIPFKESKQQALLVEVEKALYTLGNIYNFDLKEKTDAIETYKTLLERFPQTEYKPEMLYLLYVYYKGKEADKSEQYANELTSKYPETIFAKLVINPNYQEESNAASAKVKILYEKAYSAYDTLNFDSASFYVQKGLENYPENDYEDNMKLLEALIVGKTEDKNNYLFKLQEFVKEYPNSELVDFAKRLMTAIEDYKKKIQALGEIKYIPYFDQAHYFVVLYENNKALSGLLPEAIESFAEKFYPDENLNAGNLVFNNEYSMILLSEFKDKKTAESFYLKFNSDLSPLKNFSSLSFDSFIISKDNFQIFYQAKVPDSYDQFFKDNYKLAP</sequence>
<reference evidence="3" key="1">
    <citation type="submission" date="2021-01" db="EMBL/GenBank/DDBJ databases">
        <title>Marivirga sp. nov., isolated from intertidal surface sediments.</title>
        <authorList>
            <person name="Zhang M."/>
        </authorList>
    </citation>
    <scope>NUCLEOTIDE SEQUENCE</scope>
    <source>
        <strain evidence="3">SM1354</strain>
    </source>
</reference>
<evidence type="ECO:0000313" key="3">
    <source>
        <dbReference type="EMBL" id="MBL0764296.1"/>
    </source>
</evidence>
<name>A0A937ACT0_9BACT</name>
<comment type="caution">
    <text evidence="3">The sequence shown here is derived from an EMBL/GenBank/DDBJ whole genome shotgun (WGS) entry which is preliminary data.</text>
</comment>
<evidence type="ECO:0000313" key="4">
    <source>
        <dbReference type="Proteomes" id="UP000642920"/>
    </source>
</evidence>
<dbReference type="EMBL" id="JAERQG010000001">
    <property type="protein sequence ID" value="MBL0764296.1"/>
    <property type="molecule type" value="Genomic_DNA"/>
</dbReference>
<keyword evidence="4" id="KW-1185">Reference proteome</keyword>
<dbReference type="SMART" id="SM00028">
    <property type="entry name" value="TPR"/>
    <property type="match status" value="5"/>
</dbReference>
<evidence type="ECO:0000256" key="2">
    <source>
        <dbReference type="SAM" id="SignalP"/>
    </source>
</evidence>
<accession>A0A937ACT0</accession>
<feature type="compositionally biased region" description="Polar residues" evidence="1">
    <location>
        <begin position="440"/>
        <end position="453"/>
    </location>
</feature>